<protein>
    <submittedName>
        <fullName evidence="1">Uncharacterized protein</fullName>
    </submittedName>
</protein>
<evidence type="ECO:0000313" key="2">
    <source>
        <dbReference type="Proteomes" id="UP000237438"/>
    </source>
</evidence>
<reference evidence="1 2" key="1">
    <citation type="submission" date="2017-10" db="EMBL/GenBank/DDBJ databases">
        <title>Development of genomic resources for the powdery mildew, Erysiphe pulchra.</title>
        <authorList>
            <person name="Wadl P.A."/>
            <person name="Mack B.M."/>
            <person name="Moore G."/>
            <person name="Beltz S.B."/>
        </authorList>
    </citation>
    <scope>NUCLEOTIDE SEQUENCE [LARGE SCALE GENOMIC DNA]</scope>
    <source>
        <strain evidence="1">Cflorida</strain>
    </source>
</reference>
<keyword evidence="2" id="KW-1185">Reference proteome</keyword>
<dbReference type="STRING" id="225359.A0A2S4PUR5"/>
<name>A0A2S4PUR5_9PEZI</name>
<organism evidence="1 2">
    <name type="scientific">Erysiphe pulchra</name>
    <dbReference type="NCBI Taxonomy" id="225359"/>
    <lineage>
        <taxon>Eukaryota</taxon>
        <taxon>Fungi</taxon>
        <taxon>Dikarya</taxon>
        <taxon>Ascomycota</taxon>
        <taxon>Pezizomycotina</taxon>
        <taxon>Leotiomycetes</taxon>
        <taxon>Erysiphales</taxon>
        <taxon>Erysiphaceae</taxon>
        <taxon>Erysiphe</taxon>
    </lineage>
</organism>
<dbReference type="Proteomes" id="UP000237438">
    <property type="component" value="Unassembled WGS sequence"/>
</dbReference>
<evidence type="ECO:0000313" key="1">
    <source>
        <dbReference type="EMBL" id="POS85744.1"/>
    </source>
</evidence>
<feature type="non-terminal residue" evidence="1">
    <location>
        <position position="1"/>
    </location>
</feature>
<dbReference type="OrthoDB" id="10483577at2759"/>
<accession>A0A2S4PUR5</accession>
<dbReference type="AlphaFoldDB" id="A0A2S4PUR5"/>
<sequence>AKSSKISVVLKAAAGSQRTHLLELRTLKKILVKLEEVNGGSSKGTLSSLQRQFSSPDPNKLVDDVAVSLSQLQAQIGGISAEDKQTELSKKDVLLQCYQEKYRTTVETLRIVAGDYIFAQIVEILRQAEFEAKETYVEVALRAESNAQNKSGKKRYKEVLLMRQIWSRQARLQEKEV</sequence>
<gene>
    <name evidence="1" type="ORF">EPUL_003950</name>
</gene>
<comment type="caution">
    <text evidence="1">The sequence shown here is derived from an EMBL/GenBank/DDBJ whole genome shotgun (WGS) entry which is preliminary data.</text>
</comment>
<proteinExistence type="predicted"/>
<dbReference type="EMBL" id="PEDP01000513">
    <property type="protein sequence ID" value="POS85744.1"/>
    <property type="molecule type" value="Genomic_DNA"/>
</dbReference>